<proteinExistence type="predicted"/>
<organism evidence="2 3">
    <name type="scientific">Cotesia glomerata</name>
    <name type="common">Lepidopteran parasitic wasp</name>
    <name type="synonym">Apanteles glomeratus</name>
    <dbReference type="NCBI Taxonomy" id="32391"/>
    <lineage>
        <taxon>Eukaryota</taxon>
        <taxon>Metazoa</taxon>
        <taxon>Ecdysozoa</taxon>
        <taxon>Arthropoda</taxon>
        <taxon>Hexapoda</taxon>
        <taxon>Insecta</taxon>
        <taxon>Pterygota</taxon>
        <taxon>Neoptera</taxon>
        <taxon>Endopterygota</taxon>
        <taxon>Hymenoptera</taxon>
        <taxon>Apocrita</taxon>
        <taxon>Ichneumonoidea</taxon>
        <taxon>Braconidae</taxon>
        <taxon>Microgastrinae</taxon>
        <taxon>Cotesia</taxon>
    </lineage>
</organism>
<feature type="region of interest" description="Disordered" evidence="1">
    <location>
        <begin position="311"/>
        <end position="418"/>
    </location>
</feature>
<dbReference type="AlphaFoldDB" id="A0AAV7I5I7"/>
<dbReference type="EMBL" id="JAHXZJ010002237">
    <property type="protein sequence ID" value="KAH0546579.1"/>
    <property type="molecule type" value="Genomic_DNA"/>
</dbReference>
<evidence type="ECO:0000313" key="3">
    <source>
        <dbReference type="Proteomes" id="UP000826195"/>
    </source>
</evidence>
<feature type="region of interest" description="Disordered" evidence="1">
    <location>
        <begin position="34"/>
        <end position="56"/>
    </location>
</feature>
<evidence type="ECO:0000313" key="2">
    <source>
        <dbReference type="EMBL" id="KAH0546579.1"/>
    </source>
</evidence>
<feature type="compositionally biased region" description="Low complexity" evidence="1">
    <location>
        <begin position="372"/>
        <end position="383"/>
    </location>
</feature>
<dbReference type="Proteomes" id="UP000826195">
    <property type="component" value="Unassembled WGS sequence"/>
</dbReference>
<sequence>MKSMLARFREIGELEGWNGNQRSTCDSGISHLDESMDSSPQTDRNIIKTDPVHNPSPTMDQTWLMTGLELPISQLRLFLSGSGLSSIGNLDTLQDRLIRYQEHKYKIPGVRWDPAVDETSPPDDDLESTLPSERSEIVETGKLVEIAVDINQTSQSSIQSSCQDLIERVDEILSSSSCLIQKLASSGGFAKHESFESLDVTPQRELVTYPSISKEEVLNSDGLHSARKDELVNDPSSTVDGVLLDHASNTAGPPMDNKDESAICESAMDQFVTRQDLDVAVRKLESKIDNCFTRLQQMIMDKMTTRVNYQEDTSRVVNDQKLESQSDSGVDCESKVPSRDSAPLKDSDNRVFRRRRRRYCNDLKKPSDDASSKASSSTVNSDSSDQKDGSSDAKSEVAKKRKRRRRRRSSKKTETSRAPVVVSNVVDFSQRFVYDRYVHSKVNPRRCVPENRFEIRYELANRCVGPRWEVPCGRSDRPRAFACDCKIDYCPVPCNYFNTLSRGRTSYNLNRYNTSLHDS</sequence>
<keyword evidence="3" id="KW-1185">Reference proteome</keyword>
<protein>
    <submittedName>
        <fullName evidence="2">Uncharacterized protein</fullName>
    </submittedName>
</protein>
<accession>A0AAV7I5I7</accession>
<feature type="compositionally biased region" description="Basic and acidic residues" evidence="1">
    <location>
        <begin position="312"/>
        <end position="324"/>
    </location>
</feature>
<feature type="compositionally biased region" description="Basic and acidic residues" evidence="1">
    <location>
        <begin position="359"/>
        <end position="371"/>
    </location>
</feature>
<feature type="compositionally biased region" description="Basic residues" evidence="1">
    <location>
        <begin position="399"/>
        <end position="410"/>
    </location>
</feature>
<evidence type="ECO:0000256" key="1">
    <source>
        <dbReference type="SAM" id="MobiDB-lite"/>
    </source>
</evidence>
<feature type="compositionally biased region" description="Basic and acidic residues" evidence="1">
    <location>
        <begin position="384"/>
        <end position="398"/>
    </location>
</feature>
<comment type="caution">
    <text evidence="2">The sequence shown here is derived from an EMBL/GenBank/DDBJ whole genome shotgun (WGS) entry which is preliminary data.</text>
</comment>
<feature type="compositionally biased region" description="Basic and acidic residues" evidence="1">
    <location>
        <begin position="332"/>
        <end position="351"/>
    </location>
</feature>
<name>A0AAV7I5I7_COTGL</name>
<reference evidence="2 3" key="1">
    <citation type="journal article" date="2021" name="J. Hered.">
        <title>A chromosome-level genome assembly of the parasitoid wasp, Cotesia glomerata (Hymenoptera: Braconidae).</title>
        <authorList>
            <person name="Pinto B.J."/>
            <person name="Weis J.J."/>
            <person name="Gamble T."/>
            <person name="Ode P.J."/>
            <person name="Paul R."/>
            <person name="Zaspel J.M."/>
        </authorList>
    </citation>
    <scope>NUCLEOTIDE SEQUENCE [LARGE SCALE GENOMIC DNA]</scope>
    <source>
        <strain evidence="2">CgM1</strain>
    </source>
</reference>
<gene>
    <name evidence="2" type="ORF">KQX54_011733</name>
</gene>